<organism evidence="2">
    <name type="scientific">marine metagenome</name>
    <dbReference type="NCBI Taxonomy" id="408172"/>
    <lineage>
        <taxon>unclassified sequences</taxon>
        <taxon>metagenomes</taxon>
        <taxon>ecological metagenomes</taxon>
    </lineage>
</organism>
<gene>
    <name evidence="2" type="ORF">METZ01_LOCUS168173</name>
</gene>
<feature type="region of interest" description="Disordered" evidence="1">
    <location>
        <begin position="37"/>
        <end position="61"/>
    </location>
</feature>
<dbReference type="AlphaFoldDB" id="A0A382BNW5"/>
<dbReference type="EMBL" id="UINC01030627">
    <property type="protein sequence ID" value="SVB15319.1"/>
    <property type="molecule type" value="Genomic_DNA"/>
</dbReference>
<evidence type="ECO:0000256" key="1">
    <source>
        <dbReference type="SAM" id="MobiDB-lite"/>
    </source>
</evidence>
<evidence type="ECO:0000313" key="2">
    <source>
        <dbReference type="EMBL" id="SVB15319.1"/>
    </source>
</evidence>
<protein>
    <recommendedName>
        <fullName evidence="3">CCHC-type domain-containing protein</fullName>
    </recommendedName>
</protein>
<sequence>VPESEGGNEAAELPWWHREPRMEEALIELLDAIKKGVDSGSLPESAMPEKPEPEKSPSEAQLEKIIRENHRMYGAWDVPQVQKCGFCRKSGHNMRTCPVRKSG</sequence>
<feature type="compositionally biased region" description="Basic and acidic residues" evidence="1">
    <location>
        <begin position="47"/>
        <end position="61"/>
    </location>
</feature>
<evidence type="ECO:0008006" key="3">
    <source>
        <dbReference type="Google" id="ProtNLM"/>
    </source>
</evidence>
<feature type="non-terminal residue" evidence="2">
    <location>
        <position position="1"/>
    </location>
</feature>
<accession>A0A382BNW5</accession>
<proteinExistence type="predicted"/>
<name>A0A382BNW5_9ZZZZ</name>
<reference evidence="2" key="1">
    <citation type="submission" date="2018-05" db="EMBL/GenBank/DDBJ databases">
        <authorList>
            <person name="Lanie J.A."/>
            <person name="Ng W.-L."/>
            <person name="Kazmierczak K.M."/>
            <person name="Andrzejewski T.M."/>
            <person name="Davidsen T.M."/>
            <person name="Wayne K.J."/>
            <person name="Tettelin H."/>
            <person name="Glass J.I."/>
            <person name="Rusch D."/>
            <person name="Podicherti R."/>
            <person name="Tsui H.-C.T."/>
            <person name="Winkler M.E."/>
        </authorList>
    </citation>
    <scope>NUCLEOTIDE SEQUENCE</scope>
</reference>